<keyword evidence="1" id="KW-0812">Transmembrane</keyword>
<gene>
    <name evidence="2" type="ORF">AUJ77_00670</name>
</gene>
<feature type="transmembrane region" description="Helical" evidence="1">
    <location>
        <begin position="51"/>
        <end position="72"/>
    </location>
</feature>
<comment type="caution">
    <text evidence="2">The sequence shown here is derived from an EMBL/GenBank/DDBJ whole genome shotgun (WGS) entry which is preliminary data.</text>
</comment>
<dbReference type="AlphaFoldDB" id="A0A1J4V547"/>
<organism evidence="2 3">
    <name type="scientific">Candidatus Nomurabacteria bacterium CG1_02_43_90</name>
    <dbReference type="NCBI Taxonomy" id="1805281"/>
    <lineage>
        <taxon>Bacteria</taxon>
        <taxon>Candidatus Nomuraibacteriota</taxon>
    </lineage>
</organism>
<proteinExistence type="predicted"/>
<dbReference type="EMBL" id="MNVN01000007">
    <property type="protein sequence ID" value="OIO31128.1"/>
    <property type="molecule type" value="Genomic_DNA"/>
</dbReference>
<accession>A0A1J4V547</accession>
<reference evidence="2 3" key="1">
    <citation type="journal article" date="2016" name="Environ. Microbiol.">
        <title>Genomic resolution of a cold subsurface aquifer community provides metabolic insights for novel microbes adapted to high CO concentrations.</title>
        <authorList>
            <person name="Probst A.J."/>
            <person name="Castelle C.J."/>
            <person name="Singh A."/>
            <person name="Brown C.T."/>
            <person name="Anantharaman K."/>
            <person name="Sharon I."/>
            <person name="Hug L.A."/>
            <person name="Burstein D."/>
            <person name="Emerson J.B."/>
            <person name="Thomas B.C."/>
            <person name="Banfield J.F."/>
        </authorList>
    </citation>
    <scope>NUCLEOTIDE SEQUENCE [LARGE SCALE GENOMIC DNA]</scope>
    <source>
        <strain evidence="2">CG1_02_43_90</strain>
    </source>
</reference>
<keyword evidence="1" id="KW-1133">Transmembrane helix</keyword>
<sequence length="81" mass="9074">MNNLSISQRIEGTQIERMAPEFFLNSGLFQIFFLTYIFIADGAKDVFYDPASYVLLGGAFFRPGLLSAGGVCRCGEMHCFY</sequence>
<keyword evidence="1" id="KW-0472">Membrane</keyword>
<dbReference type="Proteomes" id="UP000181992">
    <property type="component" value="Unassembled WGS sequence"/>
</dbReference>
<name>A0A1J4V547_9BACT</name>
<feature type="transmembrane region" description="Helical" evidence="1">
    <location>
        <begin position="21"/>
        <end position="39"/>
    </location>
</feature>
<evidence type="ECO:0000313" key="3">
    <source>
        <dbReference type="Proteomes" id="UP000181992"/>
    </source>
</evidence>
<evidence type="ECO:0000313" key="2">
    <source>
        <dbReference type="EMBL" id="OIO31128.1"/>
    </source>
</evidence>
<evidence type="ECO:0000256" key="1">
    <source>
        <dbReference type="SAM" id="Phobius"/>
    </source>
</evidence>
<protein>
    <submittedName>
        <fullName evidence="2">Uncharacterized protein</fullName>
    </submittedName>
</protein>